<name>A0ABU0MBA3_9HYPH</name>
<keyword evidence="2" id="KW-0813">Transport</keyword>
<feature type="domain" description="ABC transporter" evidence="6">
    <location>
        <begin position="2"/>
        <end position="236"/>
    </location>
</feature>
<dbReference type="PROSITE" id="PS50893">
    <property type="entry name" value="ABC_TRANSPORTER_2"/>
    <property type="match status" value="1"/>
</dbReference>
<evidence type="ECO:0000256" key="5">
    <source>
        <dbReference type="PROSITE-ProRule" id="PRU00703"/>
    </source>
</evidence>
<accession>A0ABU0MBA3</accession>
<keyword evidence="3" id="KW-0547">Nucleotide-binding</keyword>
<proteinExistence type="inferred from homology"/>
<gene>
    <name evidence="8" type="ORF">QO015_003713</name>
</gene>
<evidence type="ECO:0000256" key="4">
    <source>
        <dbReference type="ARBA" id="ARBA00022840"/>
    </source>
</evidence>
<reference evidence="8 9" key="1">
    <citation type="submission" date="2023-07" db="EMBL/GenBank/DDBJ databases">
        <title>Genomic Encyclopedia of Type Strains, Phase IV (KMG-IV): sequencing the most valuable type-strain genomes for metagenomic binning, comparative biology and taxonomic classification.</title>
        <authorList>
            <person name="Goeker M."/>
        </authorList>
    </citation>
    <scope>NUCLEOTIDE SEQUENCE [LARGE SCALE GENOMIC DNA]</scope>
    <source>
        <strain evidence="8 9">B1-1</strain>
    </source>
</reference>
<dbReference type="Pfam" id="PF00005">
    <property type="entry name" value="ABC_tran"/>
    <property type="match status" value="1"/>
</dbReference>
<evidence type="ECO:0000256" key="3">
    <source>
        <dbReference type="ARBA" id="ARBA00022741"/>
    </source>
</evidence>
<dbReference type="InterPro" id="IPR017871">
    <property type="entry name" value="ABC_transporter-like_CS"/>
</dbReference>
<organism evidence="8 9">
    <name type="scientific">Kaistia geumhonensis</name>
    <dbReference type="NCBI Taxonomy" id="410839"/>
    <lineage>
        <taxon>Bacteria</taxon>
        <taxon>Pseudomonadati</taxon>
        <taxon>Pseudomonadota</taxon>
        <taxon>Alphaproteobacteria</taxon>
        <taxon>Hyphomicrobiales</taxon>
        <taxon>Kaistiaceae</taxon>
        <taxon>Kaistia</taxon>
    </lineage>
</organism>
<dbReference type="PROSITE" id="PS00211">
    <property type="entry name" value="ABC_TRANSPORTER_1"/>
    <property type="match status" value="1"/>
</dbReference>
<dbReference type="Gene3D" id="3.10.580.10">
    <property type="entry name" value="CBS-domain"/>
    <property type="match status" value="1"/>
</dbReference>
<dbReference type="Gene3D" id="3.40.50.300">
    <property type="entry name" value="P-loop containing nucleotide triphosphate hydrolases"/>
    <property type="match status" value="1"/>
</dbReference>
<dbReference type="PROSITE" id="PS51371">
    <property type="entry name" value="CBS"/>
    <property type="match status" value="1"/>
</dbReference>
<evidence type="ECO:0000256" key="1">
    <source>
        <dbReference type="ARBA" id="ARBA00005417"/>
    </source>
</evidence>
<comment type="caution">
    <text evidence="8">The sequence shown here is derived from an EMBL/GenBank/DDBJ whole genome shotgun (WGS) entry which is preliminary data.</text>
</comment>
<dbReference type="InterPro" id="IPR027417">
    <property type="entry name" value="P-loop_NTPase"/>
</dbReference>
<dbReference type="InterPro" id="IPR046342">
    <property type="entry name" value="CBS_dom_sf"/>
</dbReference>
<dbReference type="SMART" id="SM00382">
    <property type="entry name" value="AAA"/>
    <property type="match status" value="1"/>
</dbReference>
<dbReference type="EMBL" id="JAUSWJ010000001">
    <property type="protein sequence ID" value="MDQ0518100.1"/>
    <property type="molecule type" value="Genomic_DNA"/>
</dbReference>
<dbReference type="GO" id="GO:0005524">
    <property type="term" value="F:ATP binding"/>
    <property type="evidence" value="ECO:0007669"/>
    <property type="project" value="UniProtKB-KW"/>
</dbReference>
<keyword evidence="9" id="KW-1185">Reference proteome</keyword>
<dbReference type="PANTHER" id="PTHR43117:SF5">
    <property type="entry name" value="GLYCINE BETAINE UPTAKE SYSTEM ATP-BINDING PROTEIN YEHX"/>
    <property type="match status" value="1"/>
</dbReference>
<dbReference type="Pfam" id="PF00571">
    <property type="entry name" value="CBS"/>
    <property type="match status" value="1"/>
</dbReference>
<sequence length="315" mass="34757">MIRFEHVGKDYAGWTAIEDLSLTVEKGEFCVLIGPSGSGKTTTLKMINRLIEHDRGRILFEGTEIRSFAPEELRRRMGYAIQSIGLFPHWTVEENIGAVPKLLGWPRGRIRDRVTELLEMLTLDPVRYRARYPRHLSGGEQQRVGVARALAANPSVLLMDEPFGALDPVTRDTLQAEMLRIQAASGTTVVLVTHDIDEAIRLASRIVILDHGRIVQSGSPRDILAAPANDFVADFLGRSDRGLRLLAAERVGDRMRRGEVATGEPLPVDASLREALSLFVARNVDRLPVRDGDGTPLGSIHLADLVRPPSSDAKP</sequence>
<evidence type="ECO:0000313" key="9">
    <source>
        <dbReference type="Proteomes" id="UP001223743"/>
    </source>
</evidence>
<dbReference type="RefSeq" id="WP_266283518.1">
    <property type="nucleotide sequence ID" value="NZ_JAPKNF010000003.1"/>
</dbReference>
<feature type="domain" description="CBS" evidence="7">
    <location>
        <begin position="255"/>
        <end position="315"/>
    </location>
</feature>
<evidence type="ECO:0000313" key="8">
    <source>
        <dbReference type="EMBL" id="MDQ0518100.1"/>
    </source>
</evidence>
<evidence type="ECO:0000256" key="2">
    <source>
        <dbReference type="ARBA" id="ARBA00022448"/>
    </source>
</evidence>
<dbReference type="PANTHER" id="PTHR43117">
    <property type="entry name" value="OSMOPROTECTANT IMPORT ATP-BINDING PROTEIN OSMV"/>
    <property type="match status" value="1"/>
</dbReference>
<dbReference type="SUPFAM" id="SSF54631">
    <property type="entry name" value="CBS-domain pair"/>
    <property type="match status" value="1"/>
</dbReference>
<keyword evidence="4 8" id="KW-0067">ATP-binding</keyword>
<keyword evidence="5" id="KW-0129">CBS domain</keyword>
<dbReference type="InterPro" id="IPR000644">
    <property type="entry name" value="CBS_dom"/>
</dbReference>
<protein>
    <submittedName>
        <fullName evidence="8">Osmoprotectant transport system ATP-binding protein</fullName>
    </submittedName>
</protein>
<dbReference type="InterPro" id="IPR003593">
    <property type="entry name" value="AAA+_ATPase"/>
</dbReference>
<comment type="similarity">
    <text evidence="1">Belongs to the ABC transporter superfamily.</text>
</comment>
<dbReference type="Proteomes" id="UP001223743">
    <property type="component" value="Unassembled WGS sequence"/>
</dbReference>
<dbReference type="SUPFAM" id="SSF52540">
    <property type="entry name" value="P-loop containing nucleoside triphosphate hydrolases"/>
    <property type="match status" value="1"/>
</dbReference>
<evidence type="ECO:0000259" key="6">
    <source>
        <dbReference type="PROSITE" id="PS50893"/>
    </source>
</evidence>
<dbReference type="InterPro" id="IPR003439">
    <property type="entry name" value="ABC_transporter-like_ATP-bd"/>
</dbReference>
<evidence type="ECO:0000259" key="7">
    <source>
        <dbReference type="PROSITE" id="PS51371"/>
    </source>
</evidence>